<dbReference type="Proteomes" id="UP001210925">
    <property type="component" value="Unassembled WGS sequence"/>
</dbReference>
<evidence type="ECO:0000313" key="2">
    <source>
        <dbReference type="Proteomes" id="UP001210925"/>
    </source>
</evidence>
<evidence type="ECO:0008006" key="3">
    <source>
        <dbReference type="Google" id="ProtNLM"/>
    </source>
</evidence>
<dbReference type="AlphaFoldDB" id="A0AAD5UCJ6"/>
<accession>A0AAD5UCJ6</accession>
<gene>
    <name evidence="1" type="ORF">HK103_007473</name>
</gene>
<protein>
    <recommendedName>
        <fullName evidence="3">Apple domain-containing protein</fullName>
    </recommendedName>
</protein>
<evidence type="ECO:0000313" key="1">
    <source>
        <dbReference type="EMBL" id="KAJ3254228.1"/>
    </source>
</evidence>
<name>A0AAD5UCJ6_9FUNG</name>
<keyword evidence="2" id="KW-1185">Reference proteome</keyword>
<sequence>MLAIATLISVISAQNIVVGLCQHQSFTCEAEMTHDGDAVYSSGCYWTKGIQGTDLIGSVQVANSGCGNACTDNGSCSRFYWDPRNGVCYLFNGLVGDDTITFQSWGSDGVVNLCGFLISRQQCSISEGPTGIANINESIYCQ</sequence>
<dbReference type="EMBL" id="JADGKB010000090">
    <property type="protein sequence ID" value="KAJ3254228.1"/>
    <property type="molecule type" value="Genomic_DNA"/>
</dbReference>
<comment type="caution">
    <text evidence="1">The sequence shown here is derived from an EMBL/GenBank/DDBJ whole genome shotgun (WGS) entry which is preliminary data.</text>
</comment>
<reference evidence="1" key="1">
    <citation type="submission" date="2020-05" db="EMBL/GenBank/DDBJ databases">
        <title>Phylogenomic resolution of chytrid fungi.</title>
        <authorList>
            <person name="Stajich J.E."/>
            <person name="Amses K."/>
            <person name="Simmons R."/>
            <person name="Seto K."/>
            <person name="Myers J."/>
            <person name="Bonds A."/>
            <person name="Quandt C.A."/>
            <person name="Barry K."/>
            <person name="Liu P."/>
            <person name="Grigoriev I."/>
            <person name="Longcore J.E."/>
            <person name="James T.Y."/>
        </authorList>
    </citation>
    <scope>NUCLEOTIDE SEQUENCE</scope>
    <source>
        <strain evidence="1">PLAUS21</strain>
    </source>
</reference>
<proteinExistence type="predicted"/>
<organism evidence="1 2">
    <name type="scientific">Boothiomyces macroporosus</name>
    <dbReference type="NCBI Taxonomy" id="261099"/>
    <lineage>
        <taxon>Eukaryota</taxon>
        <taxon>Fungi</taxon>
        <taxon>Fungi incertae sedis</taxon>
        <taxon>Chytridiomycota</taxon>
        <taxon>Chytridiomycota incertae sedis</taxon>
        <taxon>Chytridiomycetes</taxon>
        <taxon>Rhizophydiales</taxon>
        <taxon>Terramycetaceae</taxon>
        <taxon>Boothiomyces</taxon>
    </lineage>
</organism>